<dbReference type="OrthoDB" id="5089701at2759"/>
<evidence type="ECO:0000256" key="1">
    <source>
        <dbReference type="ARBA" id="ARBA00023015"/>
    </source>
</evidence>
<evidence type="ECO:0000313" key="7">
    <source>
        <dbReference type="EMBL" id="RJE21098.1"/>
    </source>
</evidence>
<proteinExistence type="predicted"/>
<dbReference type="PANTHER" id="PTHR31069">
    <property type="entry name" value="OLEATE-ACTIVATED TRANSCRIPTION FACTOR 1-RELATED"/>
    <property type="match status" value="1"/>
</dbReference>
<dbReference type="SMART" id="SM00066">
    <property type="entry name" value="GAL4"/>
    <property type="match status" value="1"/>
</dbReference>
<gene>
    <name evidence="7" type="ORF">PHISCL_06562</name>
</gene>
<sequence length="752" mass="83794">MTAQRTTGPHRSRRSHTLGGCRTCRRRHVKCDQKRPACRTCLALSIPCEGFSDEVRWMGSNNASNDGASGDRSGIRRQLYTEQSRRSMTTSLGNDLVSGSIDASLTEIDSRSRDGNHSAASDIVVGPFAVLNFASTPSDAGGSRAGDVYNEPSQHTQHVQNIQPGTAPVMSTFGPGLGNEIAPPGILSPMADPMNVMDDFLHWSDLLGFGNDSFSAFSQPLLDVDPTSETYAQFAAPSTSSGMDQWVPGAPSDQRNAVQFATTQQISLDTTSTELDVLSESQFLFKHFQNILIPQMMVMPLGDKCPWKILNLPAAVMTYSDITFLSSLNISHARSANLYGVLACSAIHLSLTPGTTTQADHWRQVANQAFNQAKEHMLLSLKHETQIPKKSKYKDQMMAICILAEFAILSGQQEHARCFMVDAERVLRMRGLPKRRISQKARLLHHVYTWLRIVGESTYVLHDYSQSSAFLDVLQSSLETSRSGRMEHETTPGNNSNPKLDDFLRLETHYSDNDLNIDDPKDKEAGLHDIHLQDSRNFPETMYKQIYGIPETWLSLVSQTTRLANVMDTFRMRSGKSMTLDTWEMLQRRSVRLENMICSFSLSIPGKTTDETNTARASGYMLQALGAALLIFFYRRIRNVHPAVLQGYVDSIVGALSEFNKALPQGDPAGPGTAWPAFIAGCEAITTTRRESITKWLDNAESMSGFTAFKTAKNIMFELWRKQDEHLRMNSGDPIPTWMDVVKQHQLWPLFC</sequence>
<dbReference type="EMBL" id="MVGC01000252">
    <property type="protein sequence ID" value="RJE21098.1"/>
    <property type="molecule type" value="Genomic_DNA"/>
</dbReference>
<dbReference type="InterPro" id="IPR050675">
    <property type="entry name" value="OAF3"/>
</dbReference>
<dbReference type="Proteomes" id="UP000266188">
    <property type="component" value="Unassembled WGS sequence"/>
</dbReference>
<keyword evidence="2" id="KW-0238">DNA-binding</keyword>
<keyword evidence="4" id="KW-0539">Nucleus</keyword>
<dbReference type="AlphaFoldDB" id="A0A3A2ZD81"/>
<evidence type="ECO:0000313" key="8">
    <source>
        <dbReference type="Proteomes" id="UP000266188"/>
    </source>
</evidence>
<dbReference type="SUPFAM" id="SSF57701">
    <property type="entry name" value="Zn2/Cys6 DNA-binding domain"/>
    <property type="match status" value="1"/>
</dbReference>
<name>A0A3A2ZD81_9EURO</name>
<reference evidence="8" key="1">
    <citation type="submission" date="2017-02" db="EMBL/GenBank/DDBJ databases">
        <authorList>
            <person name="Tafer H."/>
            <person name="Lopandic K."/>
        </authorList>
    </citation>
    <scope>NUCLEOTIDE SEQUENCE [LARGE SCALE GENOMIC DNA]</scope>
    <source>
        <strain evidence="8">CBS 366.77</strain>
    </source>
</reference>
<evidence type="ECO:0000259" key="6">
    <source>
        <dbReference type="PROSITE" id="PS50048"/>
    </source>
</evidence>
<dbReference type="PANTHER" id="PTHR31069:SF25">
    <property type="entry name" value="TRANSCRIPTION FACTOR, PUTATIVE (EUROFUNG)-RELATED"/>
    <property type="match status" value="1"/>
</dbReference>
<comment type="caution">
    <text evidence="7">The sequence shown here is derived from an EMBL/GenBank/DDBJ whole genome shotgun (WGS) entry which is preliminary data.</text>
</comment>
<dbReference type="InterPro" id="IPR021858">
    <property type="entry name" value="Fun_TF"/>
</dbReference>
<feature type="region of interest" description="Disordered" evidence="5">
    <location>
        <begin position="481"/>
        <end position="500"/>
    </location>
</feature>
<dbReference type="InterPro" id="IPR001138">
    <property type="entry name" value="Zn2Cys6_DnaBD"/>
</dbReference>
<evidence type="ECO:0000256" key="3">
    <source>
        <dbReference type="ARBA" id="ARBA00023163"/>
    </source>
</evidence>
<dbReference type="PROSITE" id="PS50048">
    <property type="entry name" value="ZN2_CY6_FUNGAL_2"/>
    <property type="match status" value="1"/>
</dbReference>
<dbReference type="GO" id="GO:0003677">
    <property type="term" value="F:DNA binding"/>
    <property type="evidence" value="ECO:0007669"/>
    <property type="project" value="UniProtKB-KW"/>
</dbReference>
<evidence type="ECO:0000256" key="5">
    <source>
        <dbReference type="SAM" id="MobiDB-lite"/>
    </source>
</evidence>
<dbReference type="Pfam" id="PF00172">
    <property type="entry name" value="Zn_clus"/>
    <property type="match status" value="1"/>
</dbReference>
<dbReference type="CDD" id="cd00067">
    <property type="entry name" value="GAL4"/>
    <property type="match status" value="1"/>
</dbReference>
<keyword evidence="1" id="KW-0805">Transcription regulation</keyword>
<evidence type="ECO:0000256" key="2">
    <source>
        <dbReference type="ARBA" id="ARBA00023125"/>
    </source>
</evidence>
<accession>A0A3A2ZD81</accession>
<protein>
    <recommendedName>
        <fullName evidence="6">Zn(2)-C6 fungal-type domain-containing protein</fullName>
    </recommendedName>
</protein>
<dbReference type="Pfam" id="PF11951">
    <property type="entry name" value="Fungal_trans_2"/>
    <property type="match status" value="1"/>
</dbReference>
<evidence type="ECO:0000256" key="4">
    <source>
        <dbReference type="ARBA" id="ARBA00023242"/>
    </source>
</evidence>
<dbReference type="Gene3D" id="4.10.240.10">
    <property type="entry name" value="Zn(2)-C6 fungal-type DNA-binding domain"/>
    <property type="match status" value="1"/>
</dbReference>
<dbReference type="GO" id="GO:0008270">
    <property type="term" value="F:zinc ion binding"/>
    <property type="evidence" value="ECO:0007669"/>
    <property type="project" value="InterPro"/>
</dbReference>
<dbReference type="InterPro" id="IPR036864">
    <property type="entry name" value="Zn2-C6_fun-type_DNA-bd_sf"/>
</dbReference>
<dbReference type="GO" id="GO:0000981">
    <property type="term" value="F:DNA-binding transcription factor activity, RNA polymerase II-specific"/>
    <property type="evidence" value="ECO:0007669"/>
    <property type="project" value="InterPro"/>
</dbReference>
<dbReference type="STRING" id="2070753.A0A3A2ZD81"/>
<organism evidence="7 8">
    <name type="scientific">Aspergillus sclerotialis</name>
    <dbReference type="NCBI Taxonomy" id="2070753"/>
    <lineage>
        <taxon>Eukaryota</taxon>
        <taxon>Fungi</taxon>
        <taxon>Dikarya</taxon>
        <taxon>Ascomycota</taxon>
        <taxon>Pezizomycotina</taxon>
        <taxon>Eurotiomycetes</taxon>
        <taxon>Eurotiomycetidae</taxon>
        <taxon>Eurotiales</taxon>
        <taxon>Aspergillaceae</taxon>
        <taxon>Aspergillus</taxon>
        <taxon>Aspergillus subgen. Polypaecilum</taxon>
    </lineage>
</organism>
<feature type="domain" description="Zn(2)-C6 fungal-type" evidence="6">
    <location>
        <begin position="20"/>
        <end position="48"/>
    </location>
</feature>
<keyword evidence="3" id="KW-0804">Transcription</keyword>
<dbReference type="PROSITE" id="PS00463">
    <property type="entry name" value="ZN2_CY6_FUNGAL_1"/>
    <property type="match status" value="1"/>
</dbReference>
<keyword evidence="8" id="KW-1185">Reference proteome</keyword>